<dbReference type="AlphaFoldDB" id="A0AAV4V432"/>
<dbReference type="PANTHER" id="PTHR19446">
    <property type="entry name" value="REVERSE TRANSCRIPTASES"/>
    <property type="match status" value="1"/>
</dbReference>
<keyword evidence="5" id="KW-1185">Reference proteome</keyword>
<dbReference type="PROSITE" id="PS50878">
    <property type="entry name" value="RT_POL"/>
    <property type="match status" value="1"/>
</dbReference>
<evidence type="ECO:0000256" key="1">
    <source>
        <dbReference type="SAM" id="Coils"/>
    </source>
</evidence>
<proteinExistence type="predicted"/>
<dbReference type="PROSITE" id="PS50879">
    <property type="entry name" value="RNASE_H_1"/>
    <property type="match status" value="1"/>
</dbReference>
<protein>
    <submittedName>
        <fullName evidence="4">RNA-directed DNA polymerase from mobile element jockey</fullName>
    </submittedName>
</protein>
<evidence type="ECO:0000259" key="2">
    <source>
        <dbReference type="PROSITE" id="PS50878"/>
    </source>
</evidence>
<dbReference type="InterPro" id="IPR012337">
    <property type="entry name" value="RNaseH-like_sf"/>
</dbReference>
<organism evidence="4 5">
    <name type="scientific">Caerostris darwini</name>
    <dbReference type="NCBI Taxonomy" id="1538125"/>
    <lineage>
        <taxon>Eukaryota</taxon>
        <taxon>Metazoa</taxon>
        <taxon>Ecdysozoa</taxon>
        <taxon>Arthropoda</taxon>
        <taxon>Chelicerata</taxon>
        <taxon>Arachnida</taxon>
        <taxon>Araneae</taxon>
        <taxon>Araneomorphae</taxon>
        <taxon>Entelegynae</taxon>
        <taxon>Araneoidea</taxon>
        <taxon>Araneidae</taxon>
        <taxon>Caerostris</taxon>
    </lineage>
</organism>
<keyword evidence="4" id="KW-0808">Transferase</keyword>
<comment type="caution">
    <text evidence="4">The sequence shown here is derived from an EMBL/GenBank/DDBJ whole genome shotgun (WGS) entry which is preliminary data.</text>
</comment>
<feature type="coiled-coil region" evidence="1">
    <location>
        <begin position="69"/>
        <end position="96"/>
    </location>
</feature>
<dbReference type="Proteomes" id="UP001054837">
    <property type="component" value="Unassembled WGS sequence"/>
</dbReference>
<dbReference type="InterPro" id="IPR002156">
    <property type="entry name" value="RNaseH_domain"/>
</dbReference>
<gene>
    <name evidence="4" type="primary">pol</name>
    <name evidence="4" type="ORF">CDAR_100051</name>
</gene>
<accession>A0AAV4V432</accession>
<feature type="domain" description="RNase H type-1" evidence="3">
    <location>
        <begin position="900"/>
        <end position="1029"/>
    </location>
</feature>
<sequence>MAENSDIDSSILPIEEVSMEGQNMELDCESMIQALAFYDKIVEHSNVKDIKKKVKKLIRVNALAMVNIVASQNIYIAQLEGRLQEMERNLSVKATAQPNQIGEVVAREQASIIPENKAPPSISYADKVRNGAPTERIKGVQKKKVVKKFVTTVKPKEDATSSADTRKVVQAKLDIRKLKIGVKQVRNIRNGGIIIETDSESDLDKLIQEFKMQDELTSNFSIAKPALRKPQIICFDVAEATGSDKILEDLHSQFTEGGHEQDAFHIKHHFKSKRGTNWIIEVNLSLFILLVTRDIVMVHLSLNDSDCLLISAYCPPKGDLASHLQVLQAHLVKYPLFKIFICGDFNAKSRVWGKRNVDARGTQILAFCNAMDLTIQNSPSSLPTFDCSRGQSWIDLLLTKNLDTGISMEVTDDISNSDHNLFHFSWSVAHLPPPERVHITISQSNWLTVKPIISNIIRSYSNSDFSDVDCLISNIQKEIAERLSTTSGHKGLPNRTSGAVWWTRELRAKRSKTRALRRLYQKEKDPTIRTSKLAAFKRSLAEYKKLIIATKAAKFKTFINSVTFSSFFGKNFKILSHKKKRHSGLNCILRDDGSSTSSLQESYLEILSFHFPTSAAGDLRTSSFSSAQDWVPLTAMELEAVIAGIKPKKASGIDGLSGEIVKEVFYANPGWFTSLFNFLLYSGHFPRIWKWARIVLIPKEGRTLNHPQDFRPICILPCWGKVLDKVITERLAYHLESGKLLHDLQFGFRKQRSTINALQHIKNFILSARDRNHHTCLVSIDMANAFNSVDWSLLKGKLATLPIPDYLKRIIFSFLDDRTVSLGNISRGYDIGVPQGSCLGPLLWNIFVNDLLTLDLGTDICLQAFADDDKTFSFLDVEAKPVIGPPWHRFKITWRLFENDVRGTAIYTDGSKLNGHTGCAMVVFIDGHETDHLLCKLNSEASVFMAEMKAIEMAVTYIAARGISDASIISDSRSDLLALGNPMNNSPLVLGIKDLIQSCAHSIKFMWTRAHVGTAGNEAADVYAKMSTHKDILDCHFPLAKSHLKHLILNDIMHQWQVAWSSSSKGREVFDLCPVVSLKRIHGNFYLNQLITGHGALTHYQERFFHKGDVCLCGKAVEDRLHLVYNCDRWQDIHLKCSGRTFIPANFRQQSLLHLLLNRTVRTALETIMKQKLEIMFRELPS</sequence>
<dbReference type="CDD" id="cd01650">
    <property type="entry name" value="RT_nLTR_like"/>
    <property type="match status" value="1"/>
</dbReference>
<dbReference type="SUPFAM" id="SSF56219">
    <property type="entry name" value="DNase I-like"/>
    <property type="match status" value="1"/>
</dbReference>
<evidence type="ECO:0000313" key="5">
    <source>
        <dbReference type="Proteomes" id="UP001054837"/>
    </source>
</evidence>
<dbReference type="GO" id="GO:0042575">
    <property type="term" value="C:DNA polymerase complex"/>
    <property type="evidence" value="ECO:0007669"/>
    <property type="project" value="UniProtKB-ARBA"/>
</dbReference>
<dbReference type="InterPro" id="IPR000477">
    <property type="entry name" value="RT_dom"/>
</dbReference>
<dbReference type="GO" id="GO:0004523">
    <property type="term" value="F:RNA-DNA hybrid ribonuclease activity"/>
    <property type="evidence" value="ECO:0007669"/>
    <property type="project" value="InterPro"/>
</dbReference>
<dbReference type="Gene3D" id="3.30.420.10">
    <property type="entry name" value="Ribonuclease H-like superfamily/Ribonuclease H"/>
    <property type="match status" value="1"/>
</dbReference>
<dbReference type="SUPFAM" id="SSF53098">
    <property type="entry name" value="Ribonuclease H-like"/>
    <property type="match status" value="1"/>
</dbReference>
<dbReference type="Pfam" id="PF00078">
    <property type="entry name" value="RVT_1"/>
    <property type="match status" value="1"/>
</dbReference>
<dbReference type="InterPro" id="IPR036691">
    <property type="entry name" value="Endo/exonu/phosph_ase_sf"/>
</dbReference>
<keyword evidence="4" id="KW-0695">RNA-directed DNA polymerase</keyword>
<name>A0AAV4V432_9ARAC</name>
<dbReference type="EMBL" id="BPLQ01012374">
    <property type="protein sequence ID" value="GIY65031.1"/>
    <property type="molecule type" value="Genomic_DNA"/>
</dbReference>
<dbReference type="GO" id="GO:0003964">
    <property type="term" value="F:RNA-directed DNA polymerase activity"/>
    <property type="evidence" value="ECO:0007669"/>
    <property type="project" value="UniProtKB-KW"/>
</dbReference>
<dbReference type="GO" id="GO:0003676">
    <property type="term" value="F:nucleic acid binding"/>
    <property type="evidence" value="ECO:0007669"/>
    <property type="project" value="InterPro"/>
</dbReference>
<evidence type="ECO:0000259" key="3">
    <source>
        <dbReference type="PROSITE" id="PS50879"/>
    </source>
</evidence>
<dbReference type="SUPFAM" id="SSF56672">
    <property type="entry name" value="DNA/RNA polymerases"/>
    <property type="match status" value="1"/>
</dbReference>
<dbReference type="Pfam" id="PF14529">
    <property type="entry name" value="Exo_endo_phos_2"/>
    <property type="match status" value="1"/>
</dbReference>
<keyword evidence="4" id="KW-0548">Nucleotidyltransferase</keyword>
<dbReference type="InterPro" id="IPR036397">
    <property type="entry name" value="RNaseH_sf"/>
</dbReference>
<dbReference type="InterPro" id="IPR043502">
    <property type="entry name" value="DNA/RNA_pol_sf"/>
</dbReference>
<feature type="domain" description="Reverse transcriptase" evidence="2">
    <location>
        <begin position="678"/>
        <end position="957"/>
    </location>
</feature>
<dbReference type="CDD" id="cd09276">
    <property type="entry name" value="Rnase_HI_RT_non_LTR"/>
    <property type="match status" value="1"/>
</dbReference>
<dbReference type="InterPro" id="IPR005135">
    <property type="entry name" value="Endo/exonuclease/phosphatase"/>
</dbReference>
<keyword evidence="1" id="KW-0175">Coiled coil</keyword>
<reference evidence="4 5" key="1">
    <citation type="submission" date="2021-06" db="EMBL/GenBank/DDBJ databases">
        <title>Caerostris darwini draft genome.</title>
        <authorList>
            <person name="Kono N."/>
            <person name="Arakawa K."/>
        </authorList>
    </citation>
    <scope>NUCLEOTIDE SEQUENCE [LARGE SCALE GENOMIC DNA]</scope>
</reference>
<evidence type="ECO:0000313" key="4">
    <source>
        <dbReference type="EMBL" id="GIY65031.1"/>
    </source>
</evidence>
<dbReference type="Gene3D" id="3.60.10.10">
    <property type="entry name" value="Endonuclease/exonuclease/phosphatase"/>
    <property type="match status" value="1"/>
</dbReference>